<dbReference type="NCBIfam" id="TIGR01447">
    <property type="entry name" value="recD"/>
    <property type="match status" value="1"/>
</dbReference>
<keyword evidence="3" id="KW-0238">DNA-binding</keyword>
<dbReference type="InterPro" id="IPR027785">
    <property type="entry name" value="UvrD-like_helicase_C"/>
</dbReference>
<name>A0ABU2JBW6_9ACTN</name>
<evidence type="ECO:0000256" key="1">
    <source>
        <dbReference type="ARBA" id="ARBA00022741"/>
    </source>
</evidence>
<proteinExistence type="inferred from homology"/>
<keyword evidence="3" id="KW-0227">DNA damage</keyword>
<dbReference type="Proteomes" id="UP001183176">
    <property type="component" value="Unassembled WGS sequence"/>
</dbReference>
<evidence type="ECO:0000259" key="4">
    <source>
        <dbReference type="Pfam" id="PF13538"/>
    </source>
</evidence>
<dbReference type="PANTHER" id="PTHR43788">
    <property type="entry name" value="DNA2/NAM7 HELICASE FAMILY MEMBER"/>
    <property type="match status" value="1"/>
</dbReference>
<dbReference type="InterPro" id="IPR050534">
    <property type="entry name" value="Coronavir_polyprotein_1ab"/>
</dbReference>
<dbReference type="Pfam" id="PF13245">
    <property type="entry name" value="AAA_19"/>
    <property type="match status" value="1"/>
</dbReference>
<dbReference type="SUPFAM" id="SSF52540">
    <property type="entry name" value="P-loop containing nucleoside triphosphate hydrolases"/>
    <property type="match status" value="1"/>
</dbReference>
<comment type="similarity">
    <text evidence="3">Belongs to the RecD family.</text>
</comment>
<evidence type="ECO:0000313" key="6">
    <source>
        <dbReference type="Proteomes" id="UP001183176"/>
    </source>
</evidence>
<keyword evidence="3" id="KW-0269">Exonuclease</keyword>
<dbReference type="EC" id="5.6.2.3" evidence="3"/>
<reference evidence="6" key="1">
    <citation type="submission" date="2023-07" db="EMBL/GenBank/DDBJ databases">
        <title>30 novel species of actinomycetes from the DSMZ collection.</title>
        <authorList>
            <person name="Nouioui I."/>
        </authorList>
    </citation>
    <scope>NUCLEOTIDE SEQUENCE [LARGE SCALE GENOMIC DNA]</scope>
    <source>
        <strain evidence="6">DSM 44399</strain>
    </source>
</reference>
<comment type="caution">
    <text evidence="5">The sequence shown here is derived from an EMBL/GenBank/DDBJ whole genome shotgun (WGS) entry which is preliminary data.</text>
</comment>
<keyword evidence="3" id="KW-0540">Nuclease</keyword>
<accession>A0ABU2JBW6</accession>
<feature type="binding site" evidence="3">
    <location>
        <begin position="117"/>
        <end position="124"/>
    </location>
    <ligand>
        <name>ATP</name>
        <dbReference type="ChEBI" id="CHEBI:30616"/>
    </ligand>
</feature>
<keyword evidence="1 3" id="KW-0547">Nucleotide-binding</keyword>
<dbReference type="InterPro" id="IPR006344">
    <property type="entry name" value="RecD"/>
</dbReference>
<dbReference type="Pfam" id="PF13538">
    <property type="entry name" value="UvrD_C_2"/>
    <property type="match status" value="1"/>
</dbReference>
<comment type="miscellaneous">
    <text evidence="3">In the RecBCD complex, RecB has a slow 3'-5' helicase, an exonuclease activity and loads RecA onto ssDNA, RecD has a fast 5'-3' helicase activity, while RecC stimulates the ATPase and processivity of the RecB helicase and contributes to recognition of the Chi site.</text>
</comment>
<comment type="subunit">
    <text evidence="3">Heterotrimer of RecB, RecC and RecD. All subunits contribute to DNA-binding.</text>
</comment>
<dbReference type="EMBL" id="JAVREH010000018">
    <property type="protein sequence ID" value="MDT0262482.1"/>
    <property type="molecule type" value="Genomic_DNA"/>
</dbReference>
<dbReference type="CDD" id="cd17933">
    <property type="entry name" value="DEXSc_RecD-like"/>
    <property type="match status" value="1"/>
</dbReference>
<keyword evidence="6" id="KW-1185">Reference proteome</keyword>
<keyword evidence="2 3" id="KW-0067">ATP-binding</keyword>
<gene>
    <name evidence="3 5" type="primary">recD</name>
    <name evidence="5" type="ORF">RM423_13875</name>
</gene>
<evidence type="ECO:0000256" key="3">
    <source>
        <dbReference type="HAMAP-Rule" id="MF_01487"/>
    </source>
</evidence>
<keyword evidence="3" id="KW-0234">DNA repair</keyword>
<dbReference type="GO" id="GO:0008854">
    <property type="term" value="F:exodeoxyribonuclease V activity"/>
    <property type="evidence" value="ECO:0007669"/>
    <property type="project" value="UniProtKB-EC"/>
</dbReference>
<organism evidence="5 6">
    <name type="scientific">Jatrophihabitans lederbergiae</name>
    <dbReference type="NCBI Taxonomy" id="3075547"/>
    <lineage>
        <taxon>Bacteria</taxon>
        <taxon>Bacillati</taxon>
        <taxon>Actinomycetota</taxon>
        <taxon>Actinomycetes</taxon>
        <taxon>Jatrophihabitantales</taxon>
        <taxon>Jatrophihabitantaceae</taxon>
        <taxon>Jatrophihabitans</taxon>
    </lineage>
</organism>
<protein>
    <recommendedName>
        <fullName evidence="3">RecBCD enzyme subunit RecD</fullName>
        <ecNumber evidence="3">5.6.2.3</ecNumber>
    </recommendedName>
    <alternativeName>
        <fullName evidence="3">DNA 5'-3' helicase subunit RecD</fullName>
    </alternativeName>
    <alternativeName>
        <fullName evidence="3">Exonuclease V subunit RecD</fullName>
        <shortName evidence="3">ExoV subunit RecD</shortName>
    </alternativeName>
    <alternativeName>
        <fullName evidence="3">Helicase/nuclease RecBCD subunit RecD</fullName>
    </alternativeName>
</protein>
<evidence type="ECO:0000256" key="2">
    <source>
        <dbReference type="ARBA" id="ARBA00022840"/>
    </source>
</evidence>
<comment type="function">
    <text evidence="3">A helicase/nuclease that prepares dsDNA breaks (DSB) for recombinational DNA repair. Binds to DSBs and unwinds DNA via a highly rapid and processive ATP-dependent bidirectional helicase activity. Unwinds dsDNA until it encounters a Chi (crossover hotspot instigator) sequence from the 3' direction. Cuts ssDNA a few nucleotides 3' to the Chi site. The properties and activities of the enzyme are changed at Chi. The Chi-altered holoenzyme produces a long 3'-ssDNA overhang and facilitates RecA-binding to the ssDNA for homologous DNA recombination and repair. Holoenzyme degrades any linearized DNA that is unable to undergo homologous recombination. In the holoenzyme this subunit has ssDNA-dependent ATPase and 5'-3' helicase activity. When added to pre-assembled RecBC greatly stimulates nuclease activity and augments holoenzyme processivity. Negatively regulates the RecA-loading ability of RecBCD.</text>
</comment>
<keyword evidence="3" id="KW-0413">Isomerase</keyword>
<evidence type="ECO:0000313" key="5">
    <source>
        <dbReference type="EMBL" id="MDT0262482.1"/>
    </source>
</evidence>
<dbReference type="HAMAP" id="MF_01487">
    <property type="entry name" value="RecD"/>
    <property type="match status" value="1"/>
</dbReference>
<dbReference type="InterPro" id="IPR027417">
    <property type="entry name" value="P-loop_NTPase"/>
</dbReference>
<dbReference type="CDD" id="cd18809">
    <property type="entry name" value="SF1_C_RecD"/>
    <property type="match status" value="1"/>
</dbReference>
<feature type="domain" description="UvrD-like helicase C-terminal" evidence="4">
    <location>
        <begin position="488"/>
        <end position="535"/>
    </location>
</feature>
<dbReference type="PANTHER" id="PTHR43788:SF6">
    <property type="entry name" value="DNA HELICASE B"/>
    <property type="match status" value="1"/>
</dbReference>
<keyword evidence="3 5" id="KW-0378">Hydrolase</keyword>
<sequence>MDSAADSFAAGASETVELPWPELEPWVTAVAASPLVTGVAGGPPLQMVGSRLWLDRYWRQEVQVATDLLRRSADRPGDLDLDALRGDLDELFPEAGSADQRAAVAVAALSRVAVIAGGPGTGKTTTVAQLIAVLRRRLSPGVRIALAAPTGKAAARLEEAVHSATGALSPDDRAGLAQLPASTLHRLLGWRPGSNSRFRHNRDSHLPYDVVIVDESSMVSLTLMARLLEALAPSTRLVLVGDPDQLASVEAGAVLGDLVDPADIGPVTEQFRSDLSRVVQDLAAETRPDSHGARLAESVRLLRTVHRFDAGGPIAQLAALIRAGDADGALELLRDSDAASIEFYEVADDARITADPFAAIEAAVTGHERAVIAAARAGDIDAALTASEQHRLLCAHRAGPRGVRHWTEVAQRWLASELDVVGRTDGHYAGQPLLVTSNDYETGLYNGDTGVVVRRNSDNDGEELAAAFRRGGQPTVLPLARLGDVRPMHAMTVHRAQGSQFRNVSVVLPLASSPLATRQTLYTAVTRASQRVLVVGSAESVRACVDRPIARATGLRGRLETPLEPVCDTSS</sequence>
<dbReference type="Gene3D" id="3.40.50.300">
    <property type="entry name" value="P-loop containing nucleotide triphosphate hydrolases"/>
    <property type="match status" value="3"/>
</dbReference>
<comment type="catalytic activity">
    <reaction evidence="3">
        <text>ATP + H2O = ADP + phosphate + H(+)</text>
        <dbReference type="Rhea" id="RHEA:13065"/>
        <dbReference type="ChEBI" id="CHEBI:15377"/>
        <dbReference type="ChEBI" id="CHEBI:15378"/>
        <dbReference type="ChEBI" id="CHEBI:30616"/>
        <dbReference type="ChEBI" id="CHEBI:43474"/>
        <dbReference type="ChEBI" id="CHEBI:456216"/>
        <dbReference type="EC" id="5.6.2.3"/>
    </reaction>
</comment>
<keyword evidence="3" id="KW-0347">Helicase</keyword>